<keyword evidence="1" id="KW-0472">Membrane</keyword>
<dbReference type="EMBL" id="QGMY01000011">
    <property type="protein sequence ID" value="PWR70615.1"/>
    <property type="molecule type" value="Genomic_DNA"/>
</dbReference>
<dbReference type="GeneID" id="97547658"/>
<evidence type="ECO:0000313" key="3">
    <source>
        <dbReference type="Proteomes" id="UP000245657"/>
    </source>
</evidence>
<reference evidence="2 3" key="1">
    <citation type="submission" date="2018-05" db="EMBL/GenBank/DDBJ databases">
        <title>Draft genome of Methanospirillum lacunae Ki8-1.</title>
        <authorList>
            <person name="Dueholm M.S."/>
            <person name="Nielsen P.H."/>
            <person name="Bakmann L.F."/>
            <person name="Otzen D.E."/>
        </authorList>
    </citation>
    <scope>NUCLEOTIDE SEQUENCE [LARGE SCALE GENOMIC DNA]</scope>
    <source>
        <strain evidence="2 3">Ki8-1</strain>
    </source>
</reference>
<accession>A0A2V2MWI2</accession>
<evidence type="ECO:0000256" key="1">
    <source>
        <dbReference type="SAM" id="Phobius"/>
    </source>
</evidence>
<dbReference type="OrthoDB" id="115271at2157"/>
<keyword evidence="1" id="KW-1133">Transmembrane helix</keyword>
<evidence type="ECO:0000313" key="2">
    <source>
        <dbReference type="EMBL" id="PWR70615.1"/>
    </source>
</evidence>
<protein>
    <submittedName>
        <fullName evidence="2">Uncharacterized protein</fullName>
    </submittedName>
</protein>
<gene>
    <name evidence="2" type="ORF">DK846_14585</name>
</gene>
<dbReference type="AlphaFoldDB" id="A0A2V2MWI2"/>
<feature type="transmembrane region" description="Helical" evidence="1">
    <location>
        <begin position="6"/>
        <end position="29"/>
    </location>
</feature>
<keyword evidence="1" id="KW-0812">Transmembrane</keyword>
<proteinExistence type="predicted"/>
<name>A0A2V2MWI2_9EURY</name>
<dbReference type="RefSeq" id="WP_109969728.1">
    <property type="nucleotide sequence ID" value="NZ_CP176093.1"/>
</dbReference>
<organism evidence="2 3">
    <name type="scientific">Methanospirillum lacunae</name>
    <dbReference type="NCBI Taxonomy" id="668570"/>
    <lineage>
        <taxon>Archaea</taxon>
        <taxon>Methanobacteriati</taxon>
        <taxon>Methanobacteriota</taxon>
        <taxon>Stenosarchaea group</taxon>
        <taxon>Methanomicrobia</taxon>
        <taxon>Methanomicrobiales</taxon>
        <taxon>Methanospirillaceae</taxon>
        <taxon>Methanospirillum</taxon>
    </lineage>
</organism>
<dbReference type="Proteomes" id="UP000245657">
    <property type="component" value="Unassembled WGS sequence"/>
</dbReference>
<sequence>MRIEPGRVAIVTALVICGLLMAGIGNYIMDSHQPIRQESQLLENFLIMQSMAGKNTTPSNLTYVMGSTGLVVSFNDLLTDSGVRVHRTPKTTKLTNTS</sequence>
<keyword evidence="3" id="KW-1185">Reference proteome</keyword>
<comment type="caution">
    <text evidence="2">The sequence shown here is derived from an EMBL/GenBank/DDBJ whole genome shotgun (WGS) entry which is preliminary data.</text>
</comment>